<comment type="similarity">
    <text evidence="3">Belongs to the FAD-dependent oxidoreductase family.</text>
</comment>
<dbReference type="InterPro" id="IPR023753">
    <property type="entry name" value="FAD/NAD-binding_dom"/>
</dbReference>
<evidence type="ECO:0000256" key="9">
    <source>
        <dbReference type="ARBA" id="ARBA00023027"/>
    </source>
</evidence>
<evidence type="ECO:0000256" key="8">
    <source>
        <dbReference type="ARBA" id="ARBA00023002"/>
    </source>
</evidence>
<keyword evidence="9" id="KW-0520">NAD</keyword>
<evidence type="ECO:0000256" key="11">
    <source>
        <dbReference type="ARBA" id="ARBA00047786"/>
    </source>
</evidence>
<dbReference type="InterPro" id="IPR050446">
    <property type="entry name" value="FAD-oxidoreductase/Apoptosis"/>
</dbReference>
<evidence type="ECO:0000256" key="2">
    <source>
        <dbReference type="ARBA" id="ARBA00004173"/>
    </source>
</evidence>
<feature type="transmembrane region" description="Helical" evidence="12">
    <location>
        <begin position="60"/>
        <end position="79"/>
    </location>
</feature>
<evidence type="ECO:0000256" key="3">
    <source>
        <dbReference type="ARBA" id="ARBA00006442"/>
    </source>
</evidence>
<evidence type="ECO:0000256" key="12">
    <source>
        <dbReference type="SAM" id="Phobius"/>
    </source>
</evidence>
<dbReference type="SMART" id="SM01353">
    <property type="entry name" value="AIF_C"/>
    <property type="match status" value="1"/>
</dbReference>
<dbReference type="Gene3D" id="3.50.50.60">
    <property type="entry name" value="FAD/NAD(P)-binding domain"/>
    <property type="match status" value="2"/>
</dbReference>
<evidence type="ECO:0000256" key="5">
    <source>
        <dbReference type="ARBA" id="ARBA00022703"/>
    </source>
</evidence>
<keyword evidence="5" id="KW-0053">Apoptosis</keyword>
<keyword evidence="6" id="KW-0274">FAD</keyword>
<dbReference type="EMBL" id="NJHN03000036">
    <property type="protein sequence ID" value="KAH9422665.1"/>
    <property type="molecule type" value="Genomic_DNA"/>
</dbReference>
<keyword evidence="12" id="KW-0472">Membrane</keyword>
<keyword evidence="8" id="KW-0560">Oxidoreductase</keyword>
<evidence type="ECO:0000256" key="7">
    <source>
        <dbReference type="ARBA" id="ARBA00022946"/>
    </source>
</evidence>
<evidence type="ECO:0000313" key="16">
    <source>
        <dbReference type="Proteomes" id="UP000887458"/>
    </source>
</evidence>
<dbReference type="Pfam" id="PF14721">
    <property type="entry name" value="AIF_C"/>
    <property type="match status" value="1"/>
</dbReference>
<dbReference type="PANTHER" id="PTHR43557">
    <property type="entry name" value="APOPTOSIS-INDUCING FACTOR 1"/>
    <property type="match status" value="1"/>
</dbReference>
<dbReference type="SUPFAM" id="SSF51905">
    <property type="entry name" value="FAD/NAD(P)-binding domain"/>
    <property type="match status" value="2"/>
</dbReference>
<evidence type="ECO:0000259" key="13">
    <source>
        <dbReference type="Pfam" id="PF07992"/>
    </source>
</evidence>
<dbReference type="Gene3D" id="3.30.390.30">
    <property type="match status" value="1"/>
</dbReference>
<dbReference type="InterPro" id="IPR036188">
    <property type="entry name" value="FAD/NAD-bd_sf"/>
</dbReference>
<name>A0ABQ8JJT1_DERPT</name>
<keyword evidence="12" id="KW-1133">Transmembrane helix</keyword>
<comment type="caution">
    <text evidence="15">The sequence shown here is derived from an EMBL/GenBank/DDBJ whole genome shotgun (WGS) entry which is preliminary data.</text>
</comment>
<keyword evidence="12" id="KW-0812">Transmembrane</keyword>
<feature type="domain" description="FAD/NAD(P)-binding" evidence="13">
    <location>
        <begin position="121"/>
        <end position="436"/>
    </location>
</feature>
<comment type="catalytic activity">
    <reaction evidence="11">
        <text>A + NADH + H(+) = AH2 + NAD(+)</text>
        <dbReference type="Rhea" id="RHEA:11356"/>
        <dbReference type="ChEBI" id="CHEBI:13193"/>
        <dbReference type="ChEBI" id="CHEBI:15378"/>
        <dbReference type="ChEBI" id="CHEBI:17499"/>
        <dbReference type="ChEBI" id="CHEBI:57540"/>
        <dbReference type="ChEBI" id="CHEBI:57945"/>
    </reaction>
</comment>
<reference evidence="15 16" key="1">
    <citation type="journal article" date="2018" name="J. Allergy Clin. Immunol.">
        <title>High-quality assembly of Dermatophagoides pteronyssinus genome and transcriptome reveals a wide range of novel allergens.</title>
        <authorList>
            <person name="Liu X.Y."/>
            <person name="Yang K.Y."/>
            <person name="Wang M.Q."/>
            <person name="Kwok J.S."/>
            <person name="Zeng X."/>
            <person name="Yang Z."/>
            <person name="Xiao X.J."/>
            <person name="Lau C.P."/>
            <person name="Li Y."/>
            <person name="Huang Z.M."/>
            <person name="Ba J.G."/>
            <person name="Yim A.K."/>
            <person name="Ouyang C.Y."/>
            <person name="Ngai S.M."/>
            <person name="Chan T.F."/>
            <person name="Leung E.L."/>
            <person name="Liu L."/>
            <person name="Liu Z.G."/>
            <person name="Tsui S.K."/>
        </authorList>
    </citation>
    <scope>NUCLEOTIDE SEQUENCE [LARGE SCALE GENOMIC DNA]</scope>
    <source>
        <strain evidence="15">Derp</strain>
    </source>
</reference>
<evidence type="ECO:0000256" key="10">
    <source>
        <dbReference type="ARBA" id="ARBA00023128"/>
    </source>
</evidence>
<keyword evidence="4" id="KW-0285">Flavoprotein</keyword>
<keyword evidence="10" id="KW-0496">Mitochondrion</keyword>
<organism evidence="15 16">
    <name type="scientific">Dermatophagoides pteronyssinus</name>
    <name type="common">European house dust mite</name>
    <dbReference type="NCBI Taxonomy" id="6956"/>
    <lineage>
        <taxon>Eukaryota</taxon>
        <taxon>Metazoa</taxon>
        <taxon>Ecdysozoa</taxon>
        <taxon>Arthropoda</taxon>
        <taxon>Chelicerata</taxon>
        <taxon>Arachnida</taxon>
        <taxon>Acari</taxon>
        <taxon>Acariformes</taxon>
        <taxon>Sarcoptiformes</taxon>
        <taxon>Astigmata</taxon>
        <taxon>Psoroptidia</taxon>
        <taxon>Analgoidea</taxon>
        <taxon>Pyroglyphidae</taxon>
        <taxon>Dermatophagoidinae</taxon>
        <taxon>Dermatophagoides</taxon>
    </lineage>
</organism>
<feature type="domain" description="Mitochondrial apoptosis-inducing factor C-terminal" evidence="14">
    <location>
        <begin position="454"/>
        <end position="510"/>
    </location>
</feature>
<reference evidence="15 16" key="2">
    <citation type="journal article" date="2022" name="Mol. Biol. Evol.">
        <title>Comparative Genomics Reveals Insights into the Divergent Evolution of Astigmatic Mites and Household Pest Adaptations.</title>
        <authorList>
            <person name="Xiong Q."/>
            <person name="Wan A.T."/>
            <person name="Liu X."/>
            <person name="Fung C.S."/>
            <person name="Xiao X."/>
            <person name="Malainual N."/>
            <person name="Hou J."/>
            <person name="Wang L."/>
            <person name="Wang M."/>
            <person name="Yang K.Y."/>
            <person name="Cui Y."/>
            <person name="Leung E.L."/>
            <person name="Nong W."/>
            <person name="Shin S.K."/>
            <person name="Au S.W."/>
            <person name="Jeong K.Y."/>
            <person name="Chew F.T."/>
            <person name="Hui J.H."/>
            <person name="Leung T.F."/>
            <person name="Tungtrongchitr A."/>
            <person name="Zhong N."/>
            <person name="Liu Z."/>
            <person name="Tsui S.K."/>
        </authorList>
    </citation>
    <scope>NUCLEOTIDE SEQUENCE [LARGE SCALE GENOMIC DNA]</scope>
    <source>
        <strain evidence="15">Derp</strain>
    </source>
</reference>
<dbReference type="Proteomes" id="UP000887458">
    <property type="component" value="Unassembled WGS sequence"/>
</dbReference>
<accession>A0ABQ8JJT1</accession>
<proteinExistence type="inferred from homology"/>
<evidence type="ECO:0000256" key="6">
    <source>
        <dbReference type="ARBA" id="ARBA00022827"/>
    </source>
</evidence>
<keyword evidence="7" id="KW-0809">Transit peptide</keyword>
<dbReference type="InterPro" id="IPR029324">
    <property type="entry name" value="AIF_C"/>
</dbReference>
<evidence type="ECO:0000313" key="15">
    <source>
        <dbReference type="EMBL" id="KAH9422665.1"/>
    </source>
</evidence>
<gene>
    <name evidence="15" type="primary">AIFM1</name>
    <name evidence="15" type="ORF">DERP_003342</name>
</gene>
<dbReference type="PRINTS" id="PR00368">
    <property type="entry name" value="FADPNR"/>
</dbReference>
<keyword evidence="16" id="KW-1185">Reference proteome</keyword>
<sequence>MLLRKTWRLIANTTNGYRNISHFIHHNHHYTHVRHRQLINAHRRTFSTPSQSQSKIDSNLIIKLIAGGSIVIGVPYIVYRSSLKSNVKITDANNLQITEEKDTGKSLHDNLIENLPETVPYLIIGGGPSGFSAARTIRGNDPTARVLIITEENHYPYTRTPLTKELWFSGLDDKLSFKQYNGKERSIYFEHEEFYLPLNEFNTATHGGISVVKLHKVNRLDVTNQQAYLDNGQKITYGKCIIATGTKPKNLKCFEQATEKQPKIADKIILYRYPENYQRLNELLPKLKSLTIIGNGFTASELAFSLTERAKKLKSNVQINHIFEQNGVLDEVLPDYLSRWCTDRIKDENVIVMPNVQIDDVKMEKDQLSLKLTNGQTLNTDICIVDIGSEPNIDIAKSAKFEIDPINGGLLANSELQIQSNIWAAGDVVSFYDSKHGRRRDCHHDNAIYTGRLAGDNASSGKSGKPYSHNARFWSDLGADIGFEAIGMIDSKLPTFAMFAKSEDNNVVVDNDNDEQYKYERGVLFYLKNESIVGIILWNIFDVDNMHIARRILYDGMKGKDLNDVARLFTLYPSLSSLDVEQNNDETNDNVNVDDK</sequence>
<dbReference type="InterPro" id="IPR016156">
    <property type="entry name" value="FAD/NAD-linked_Rdtase_dimer_sf"/>
</dbReference>
<comment type="cofactor">
    <cofactor evidence="1">
        <name>FAD</name>
        <dbReference type="ChEBI" id="CHEBI:57692"/>
    </cofactor>
</comment>
<comment type="subcellular location">
    <subcellularLocation>
        <location evidence="2">Mitochondrion</location>
    </subcellularLocation>
</comment>
<protein>
    <submittedName>
        <fullName evidence="15">Apoptosis-inducing factor 1, mitochondrial</fullName>
    </submittedName>
</protein>
<dbReference type="PANTHER" id="PTHR43557:SF4">
    <property type="entry name" value="APOPTOSIS-INDUCING FACTOR 1, MITOCHONDRIAL"/>
    <property type="match status" value="1"/>
</dbReference>
<dbReference type="SUPFAM" id="SSF55424">
    <property type="entry name" value="FAD/NAD-linked reductases, dimerisation (C-terminal) domain"/>
    <property type="match status" value="1"/>
</dbReference>
<dbReference type="Pfam" id="PF07992">
    <property type="entry name" value="Pyr_redox_2"/>
    <property type="match status" value="1"/>
</dbReference>
<evidence type="ECO:0000256" key="1">
    <source>
        <dbReference type="ARBA" id="ARBA00001974"/>
    </source>
</evidence>
<dbReference type="PRINTS" id="PR00411">
    <property type="entry name" value="PNDRDTASEI"/>
</dbReference>
<evidence type="ECO:0000256" key="4">
    <source>
        <dbReference type="ARBA" id="ARBA00022630"/>
    </source>
</evidence>
<evidence type="ECO:0000259" key="14">
    <source>
        <dbReference type="Pfam" id="PF14721"/>
    </source>
</evidence>